<comment type="catalytic activity">
    <reaction evidence="2 8">
        <text>Release of an N-terminal amino acid, preferentially leucine, but not glutamic or aspartic acids.</text>
        <dbReference type="EC" id="3.4.11.10"/>
    </reaction>
</comment>
<feature type="binding site" evidence="8">
    <location>
        <position position="292"/>
    </location>
    <ligand>
        <name>Mn(2+)</name>
        <dbReference type="ChEBI" id="CHEBI:29035"/>
        <label>1</label>
    </ligand>
</feature>
<feature type="binding site" evidence="8">
    <location>
        <position position="287"/>
    </location>
    <ligand>
        <name>Mn(2+)</name>
        <dbReference type="ChEBI" id="CHEBI:29035"/>
        <label>2</label>
    </ligand>
</feature>
<dbReference type="EC" id="3.4.11.10" evidence="8"/>
<keyword evidence="8" id="KW-0963">Cytoplasm</keyword>
<dbReference type="InterPro" id="IPR043472">
    <property type="entry name" value="Macro_dom-like"/>
</dbReference>
<feature type="binding site" evidence="8">
    <location>
        <position position="369"/>
    </location>
    <ligand>
        <name>Mn(2+)</name>
        <dbReference type="ChEBI" id="CHEBI:29035"/>
        <label>1</label>
    </ligand>
</feature>
<evidence type="ECO:0000313" key="10">
    <source>
        <dbReference type="EMBL" id="MFC4554267.1"/>
    </source>
</evidence>
<dbReference type="InterPro" id="IPR000819">
    <property type="entry name" value="Peptidase_M17_C"/>
</dbReference>
<keyword evidence="11" id="KW-1185">Reference proteome</keyword>
<feature type="binding site" evidence="8">
    <location>
        <position position="371"/>
    </location>
    <ligand>
        <name>Mn(2+)</name>
        <dbReference type="ChEBI" id="CHEBI:29035"/>
        <label>2</label>
    </ligand>
</feature>
<keyword evidence="4 8" id="KW-0031">Aminopeptidase</keyword>
<dbReference type="EMBL" id="JBHSGF010000002">
    <property type="protein sequence ID" value="MFC4554267.1"/>
    <property type="molecule type" value="Genomic_DNA"/>
</dbReference>
<dbReference type="SUPFAM" id="SSF53187">
    <property type="entry name" value="Zn-dependent exopeptidases"/>
    <property type="match status" value="1"/>
</dbReference>
<accession>A0ABV9D6A0</accession>
<dbReference type="InterPro" id="IPR011356">
    <property type="entry name" value="Leucine_aapep/pepB"/>
</dbReference>
<dbReference type="HAMAP" id="MF_00181">
    <property type="entry name" value="Cytosol_peptidase_M17"/>
    <property type="match status" value="1"/>
</dbReference>
<organism evidence="10 11">
    <name type="scientific">Georgenia faecalis</name>
    <dbReference type="NCBI Taxonomy" id="2483799"/>
    <lineage>
        <taxon>Bacteria</taxon>
        <taxon>Bacillati</taxon>
        <taxon>Actinomycetota</taxon>
        <taxon>Actinomycetes</taxon>
        <taxon>Micrococcales</taxon>
        <taxon>Bogoriellaceae</taxon>
        <taxon>Georgenia</taxon>
    </lineage>
</organism>
<dbReference type="SUPFAM" id="SSF52949">
    <property type="entry name" value="Macro domain-like"/>
    <property type="match status" value="1"/>
</dbReference>
<sequence>MAGTQAPQLSGLPEILLDRADGGGTDGTAVDAVVVAVAPATEGEELQPRPGTVDVATRYGVDLLDLAQREGLRGNAGDVATLDLPRPIAGHAAFGWEDLPRRLVLLGVGDAGASAMRRAGAALTRATAGLGTVVTTLGQSTDADGVRALVEGVLLAAYRPPRTATTPHQGKPPVERVVLLGREDDAWRTAVALARAGAEATVLARTLSATPSNVKNPAWMGEQAQALGAARPTVDVEVRDEEWLRRAGLECVLAVGSGSVTPPRFVTVTHTPATPAPGARTVVLVGKGITYDTGGISIKPRDAMIPMKTDMTGAAVVLATVLAAADLGLPHRVTAVLPLAENAMGAGSYRPGDVLRAVDGTTVEVTNTDAEGRLVLADALAWAADTLAPDVLVDVATLTGAATLGLGRTHSALYSDDDALAAALAAAGEASGERAWRMPLVEEYRPSLASPVADVSHQSTDAHIGAGSVTAALFLQRFAHGVPWAHLDIAGPARSPKATHEIPEGATGYGARLLLRWLESLA</sequence>
<feature type="active site" evidence="8">
    <location>
        <position position="373"/>
    </location>
</feature>
<evidence type="ECO:0000256" key="7">
    <source>
        <dbReference type="ARBA" id="ARBA00049972"/>
    </source>
</evidence>
<evidence type="ECO:0000313" key="11">
    <source>
        <dbReference type="Proteomes" id="UP001595955"/>
    </source>
</evidence>
<dbReference type="RefSeq" id="WP_122824795.1">
    <property type="nucleotide sequence ID" value="NZ_CP033325.1"/>
</dbReference>
<feature type="domain" description="Cytosol aminopeptidase" evidence="9">
    <location>
        <begin position="367"/>
        <end position="374"/>
    </location>
</feature>
<dbReference type="PRINTS" id="PR00481">
    <property type="entry name" value="LAMNOPPTDASE"/>
</dbReference>
<keyword evidence="8" id="KW-0479">Metal-binding</keyword>
<evidence type="ECO:0000256" key="4">
    <source>
        <dbReference type="ARBA" id="ARBA00022438"/>
    </source>
</evidence>
<comment type="cofactor">
    <cofactor evidence="8">
        <name>Mn(2+)</name>
        <dbReference type="ChEBI" id="CHEBI:29035"/>
    </cofactor>
    <text evidence="8">Binds 2 manganese ions per subunit.</text>
</comment>
<protein>
    <recommendedName>
        <fullName evidence="8">Probable cytosol aminopeptidase</fullName>
        <ecNumber evidence="8">3.4.11.1</ecNumber>
    </recommendedName>
    <alternativeName>
        <fullName evidence="8">Leucine aminopeptidase</fullName>
        <shortName evidence="8">LAP</shortName>
        <ecNumber evidence="8">3.4.11.10</ecNumber>
    </alternativeName>
    <alternativeName>
        <fullName evidence="8">Leucyl aminopeptidase</fullName>
    </alternativeName>
</protein>
<dbReference type="Pfam" id="PF02789">
    <property type="entry name" value="Peptidase_M17_N"/>
    <property type="match status" value="1"/>
</dbReference>
<dbReference type="Gene3D" id="3.40.220.10">
    <property type="entry name" value="Leucine Aminopeptidase, subunit E, domain 1"/>
    <property type="match status" value="1"/>
</dbReference>
<dbReference type="Gene3D" id="3.40.630.10">
    <property type="entry name" value="Zn peptidases"/>
    <property type="match status" value="1"/>
</dbReference>
<comment type="similarity">
    <text evidence="3 8">Belongs to the peptidase M17 family.</text>
</comment>
<feature type="binding site" evidence="8">
    <location>
        <position position="292"/>
    </location>
    <ligand>
        <name>Mn(2+)</name>
        <dbReference type="ChEBI" id="CHEBI:29035"/>
        <label>2</label>
    </ligand>
</feature>
<evidence type="ECO:0000256" key="2">
    <source>
        <dbReference type="ARBA" id="ARBA00000967"/>
    </source>
</evidence>
<evidence type="ECO:0000256" key="8">
    <source>
        <dbReference type="HAMAP-Rule" id="MF_00181"/>
    </source>
</evidence>
<keyword evidence="5 8" id="KW-0645">Protease</keyword>
<proteinExistence type="inferred from homology"/>
<dbReference type="PANTHER" id="PTHR11963:SF23">
    <property type="entry name" value="CYTOSOL AMINOPEPTIDASE"/>
    <property type="match status" value="1"/>
</dbReference>
<dbReference type="Pfam" id="PF00883">
    <property type="entry name" value="Peptidase_M17"/>
    <property type="match status" value="1"/>
</dbReference>
<dbReference type="InterPro" id="IPR008283">
    <property type="entry name" value="Peptidase_M17_N"/>
</dbReference>
<dbReference type="EC" id="3.4.11.1" evidence="8"/>
<reference evidence="11" key="1">
    <citation type="journal article" date="2019" name="Int. J. Syst. Evol. Microbiol.">
        <title>The Global Catalogue of Microorganisms (GCM) 10K type strain sequencing project: providing services to taxonomists for standard genome sequencing and annotation.</title>
        <authorList>
            <consortium name="The Broad Institute Genomics Platform"/>
            <consortium name="The Broad Institute Genome Sequencing Center for Infectious Disease"/>
            <person name="Wu L."/>
            <person name="Ma J."/>
        </authorList>
    </citation>
    <scope>NUCLEOTIDE SEQUENCE [LARGE SCALE GENOMIC DNA]</scope>
    <source>
        <strain evidence="11">JCM 3369</strain>
    </source>
</reference>
<evidence type="ECO:0000256" key="1">
    <source>
        <dbReference type="ARBA" id="ARBA00000135"/>
    </source>
</evidence>
<gene>
    <name evidence="8" type="primary">pepA</name>
    <name evidence="10" type="ORF">ACFO3F_03315</name>
</gene>
<keyword evidence="8" id="KW-0464">Manganese</keyword>
<evidence type="ECO:0000256" key="5">
    <source>
        <dbReference type="ARBA" id="ARBA00022670"/>
    </source>
</evidence>
<feature type="binding site" evidence="8">
    <location>
        <position position="371"/>
    </location>
    <ligand>
        <name>Mn(2+)</name>
        <dbReference type="ChEBI" id="CHEBI:29035"/>
        <label>1</label>
    </ligand>
</feature>
<dbReference type="CDD" id="cd00433">
    <property type="entry name" value="Peptidase_M17"/>
    <property type="match status" value="1"/>
</dbReference>
<comment type="function">
    <text evidence="7 8">Presumably involved in the processing and regular turnover of intracellular proteins. Catalyzes the removal of unsubstituted N-terminal amino acids from various peptides.</text>
</comment>
<feature type="active site" evidence="8">
    <location>
        <position position="299"/>
    </location>
</feature>
<evidence type="ECO:0000256" key="6">
    <source>
        <dbReference type="ARBA" id="ARBA00022801"/>
    </source>
</evidence>
<dbReference type="InterPro" id="IPR023042">
    <property type="entry name" value="Peptidase_M17_leu_NH2_pept"/>
</dbReference>
<comment type="subcellular location">
    <subcellularLocation>
        <location evidence="8">Cytoplasm</location>
    </subcellularLocation>
</comment>
<feature type="binding site" evidence="8">
    <location>
        <position position="310"/>
    </location>
    <ligand>
        <name>Mn(2+)</name>
        <dbReference type="ChEBI" id="CHEBI:29035"/>
        <label>2</label>
    </ligand>
</feature>
<name>A0ABV9D6A0_9MICO</name>
<dbReference type="PANTHER" id="PTHR11963">
    <property type="entry name" value="LEUCINE AMINOPEPTIDASE-RELATED"/>
    <property type="match status" value="1"/>
</dbReference>
<dbReference type="GO" id="GO:0004177">
    <property type="term" value="F:aminopeptidase activity"/>
    <property type="evidence" value="ECO:0007669"/>
    <property type="project" value="UniProtKB-KW"/>
</dbReference>
<comment type="catalytic activity">
    <reaction evidence="1 8">
        <text>Release of an N-terminal amino acid, Xaa-|-Yaa-, in which Xaa is preferably Leu, but may be other amino acids including Pro although not Arg or Lys, and Yaa may be Pro. Amino acid amides and methyl esters are also readily hydrolyzed, but rates on arylamides are exceedingly low.</text>
        <dbReference type="EC" id="3.4.11.1"/>
    </reaction>
</comment>
<evidence type="ECO:0000256" key="3">
    <source>
        <dbReference type="ARBA" id="ARBA00009528"/>
    </source>
</evidence>
<dbReference type="PROSITE" id="PS00631">
    <property type="entry name" value="CYTOSOL_AP"/>
    <property type="match status" value="1"/>
</dbReference>
<keyword evidence="6 8" id="KW-0378">Hydrolase</keyword>
<comment type="caution">
    <text evidence="10">The sequence shown here is derived from an EMBL/GenBank/DDBJ whole genome shotgun (WGS) entry which is preliminary data.</text>
</comment>
<evidence type="ECO:0000259" key="9">
    <source>
        <dbReference type="PROSITE" id="PS00631"/>
    </source>
</evidence>
<dbReference type="Proteomes" id="UP001595955">
    <property type="component" value="Unassembled WGS sequence"/>
</dbReference>